<proteinExistence type="predicted"/>
<organism evidence="1 2">
    <name type="scientific">Geodia barretti</name>
    <name type="common">Barrett's horny sponge</name>
    <dbReference type="NCBI Taxonomy" id="519541"/>
    <lineage>
        <taxon>Eukaryota</taxon>
        <taxon>Metazoa</taxon>
        <taxon>Porifera</taxon>
        <taxon>Demospongiae</taxon>
        <taxon>Heteroscleromorpha</taxon>
        <taxon>Tetractinellida</taxon>
        <taxon>Astrophorina</taxon>
        <taxon>Geodiidae</taxon>
        <taxon>Geodia</taxon>
    </lineage>
</organism>
<accession>A0AA35S7S2</accession>
<reference evidence="1" key="1">
    <citation type="submission" date="2023-03" db="EMBL/GenBank/DDBJ databases">
        <authorList>
            <person name="Steffen K."/>
            <person name="Cardenas P."/>
        </authorList>
    </citation>
    <scope>NUCLEOTIDE SEQUENCE</scope>
</reference>
<evidence type="ECO:0000313" key="2">
    <source>
        <dbReference type="Proteomes" id="UP001174909"/>
    </source>
</evidence>
<evidence type="ECO:0000313" key="1">
    <source>
        <dbReference type="EMBL" id="CAI8023792.1"/>
    </source>
</evidence>
<keyword evidence="2" id="KW-1185">Reference proteome</keyword>
<name>A0AA35S7S2_GEOBA</name>
<gene>
    <name evidence="1" type="ORF">GBAR_LOCUS13888</name>
</gene>
<dbReference type="Proteomes" id="UP001174909">
    <property type="component" value="Unassembled WGS sequence"/>
</dbReference>
<comment type="caution">
    <text evidence="1">The sequence shown here is derived from an EMBL/GenBank/DDBJ whole genome shotgun (WGS) entry which is preliminary data.</text>
</comment>
<protein>
    <submittedName>
        <fullName evidence="1">Uncharacterized protein</fullName>
    </submittedName>
</protein>
<dbReference type="AlphaFoldDB" id="A0AA35S7S2"/>
<dbReference type="EMBL" id="CASHTH010002031">
    <property type="protein sequence ID" value="CAI8023792.1"/>
    <property type="molecule type" value="Genomic_DNA"/>
</dbReference>
<sequence>MATPRSITPQSSRRLTLVFDLNRMGGQSIFGGKVVNVPDLFVDRGTTPEIRPIASHLKEHLGLRDHASYFLLLEAVCAPRGFPNSAPSSSISRPDRPYVIPLVCDQVRAILQQCQTTNPHTLRKSFISEIMCMGTNCIAGH</sequence>